<evidence type="ECO:0000259" key="8">
    <source>
        <dbReference type="PROSITE" id="PS50212"/>
    </source>
</evidence>
<evidence type="ECO:0000256" key="1">
    <source>
        <dbReference type="ARBA" id="ARBA00022443"/>
    </source>
</evidence>
<dbReference type="Gene3D" id="1.20.870.10">
    <property type="entry name" value="Son of sevenless (SoS) protein Chain: S domain 1"/>
    <property type="match status" value="1"/>
</dbReference>
<dbReference type="EMBL" id="MLYV02000256">
    <property type="protein sequence ID" value="PSS29703.1"/>
    <property type="molecule type" value="Genomic_DNA"/>
</dbReference>
<dbReference type="PROSITE" id="PS50009">
    <property type="entry name" value="RASGEF_CAT"/>
    <property type="match status" value="1"/>
</dbReference>
<dbReference type="Pfam" id="PF00618">
    <property type="entry name" value="RasGEF_N"/>
    <property type="match status" value="1"/>
</dbReference>
<dbReference type="InterPro" id="IPR000651">
    <property type="entry name" value="Ras-like_Gua-exchang_fac_N"/>
</dbReference>
<dbReference type="InterPro" id="IPR008937">
    <property type="entry name" value="Ras-like_GEF"/>
</dbReference>
<dbReference type="PANTHER" id="PTHR23113:SF368">
    <property type="entry name" value="CELL DIVISION CONTROL PROTEIN 25"/>
    <property type="match status" value="1"/>
</dbReference>
<dbReference type="InterPro" id="IPR036028">
    <property type="entry name" value="SH3-like_dom_sf"/>
</dbReference>
<organism evidence="9 10">
    <name type="scientific">Hermanssonia centrifuga</name>
    <dbReference type="NCBI Taxonomy" id="98765"/>
    <lineage>
        <taxon>Eukaryota</taxon>
        <taxon>Fungi</taxon>
        <taxon>Dikarya</taxon>
        <taxon>Basidiomycota</taxon>
        <taxon>Agaricomycotina</taxon>
        <taxon>Agaricomycetes</taxon>
        <taxon>Polyporales</taxon>
        <taxon>Meruliaceae</taxon>
        <taxon>Hermanssonia</taxon>
    </lineage>
</organism>
<evidence type="ECO:0008006" key="11">
    <source>
        <dbReference type="Google" id="ProtNLM"/>
    </source>
</evidence>
<dbReference type="InterPro" id="IPR001452">
    <property type="entry name" value="SH3_domain"/>
</dbReference>
<dbReference type="PRINTS" id="PR00452">
    <property type="entry name" value="SH3DOMAIN"/>
</dbReference>
<dbReference type="GO" id="GO:0005886">
    <property type="term" value="C:plasma membrane"/>
    <property type="evidence" value="ECO:0007669"/>
    <property type="project" value="TreeGrafter"/>
</dbReference>
<accession>A0A2R6RI56</accession>
<evidence type="ECO:0000256" key="2">
    <source>
        <dbReference type="ARBA" id="ARBA00022658"/>
    </source>
</evidence>
<dbReference type="PANTHER" id="PTHR23113">
    <property type="entry name" value="GUANINE NUCLEOTIDE EXCHANGE FACTOR"/>
    <property type="match status" value="1"/>
</dbReference>
<dbReference type="SMART" id="SM00147">
    <property type="entry name" value="RasGEF"/>
    <property type="match status" value="1"/>
</dbReference>
<dbReference type="STRING" id="98765.A0A2R6RI56"/>
<feature type="domain" description="Ras-GEF" evidence="7">
    <location>
        <begin position="559"/>
        <end position="797"/>
    </location>
</feature>
<dbReference type="Proteomes" id="UP000186601">
    <property type="component" value="Unassembled WGS sequence"/>
</dbReference>
<protein>
    <recommendedName>
        <fullName evidence="11">Ras GEF</fullName>
    </recommendedName>
</protein>
<dbReference type="Pfam" id="PF00617">
    <property type="entry name" value="RasGEF"/>
    <property type="match status" value="1"/>
</dbReference>
<dbReference type="InterPro" id="IPR001895">
    <property type="entry name" value="RASGEF_cat_dom"/>
</dbReference>
<reference evidence="9 10" key="1">
    <citation type="submission" date="2018-02" db="EMBL/GenBank/DDBJ databases">
        <title>Genome sequence of the basidiomycete white-rot fungus Phlebia centrifuga.</title>
        <authorList>
            <person name="Granchi Z."/>
            <person name="Peng M."/>
            <person name="de Vries R.P."/>
            <person name="Hilden K."/>
            <person name="Makela M.R."/>
            <person name="Grigoriev I."/>
            <person name="Riley R."/>
        </authorList>
    </citation>
    <scope>NUCLEOTIDE SEQUENCE [LARGE SCALE GENOMIC DNA]</scope>
    <source>
        <strain evidence="9 10">FBCC195</strain>
    </source>
</reference>
<evidence type="ECO:0000256" key="4">
    <source>
        <dbReference type="PROSITE-ProRule" id="PRU00192"/>
    </source>
</evidence>
<dbReference type="GO" id="GO:0007265">
    <property type="term" value="P:Ras protein signal transduction"/>
    <property type="evidence" value="ECO:0007669"/>
    <property type="project" value="TreeGrafter"/>
</dbReference>
<dbReference type="Gene3D" id="2.30.30.40">
    <property type="entry name" value="SH3 Domains"/>
    <property type="match status" value="1"/>
</dbReference>
<dbReference type="CDD" id="cd06224">
    <property type="entry name" value="REM"/>
    <property type="match status" value="1"/>
</dbReference>
<dbReference type="OrthoDB" id="10255964at2759"/>
<evidence type="ECO:0000313" key="10">
    <source>
        <dbReference type="Proteomes" id="UP000186601"/>
    </source>
</evidence>
<evidence type="ECO:0000259" key="7">
    <source>
        <dbReference type="PROSITE" id="PS50009"/>
    </source>
</evidence>
<feature type="domain" description="SH3" evidence="6">
    <location>
        <begin position="59"/>
        <end position="120"/>
    </location>
</feature>
<keyword evidence="10" id="KW-1185">Reference proteome</keyword>
<dbReference type="SUPFAM" id="SSF50044">
    <property type="entry name" value="SH3-domain"/>
    <property type="match status" value="1"/>
</dbReference>
<comment type="caution">
    <text evidence="9">The sequence shown here is derived from an EMBL/GenBank/DDBJ whole genome shotgun (WGS) entry which is preliminary data.</text>
</comment>
<sequence>MQNMSSSTILPKNRALPRLSIDSTLSHYQRSSVSSISSLFSSTRASIALSIGSSVFSDGDGFFALSVYDFDAADRDQLSFRSDELLEIVKQEDSGWWAAIRVSDLKVGWIPSAYVERISDEEAEEVLIPPTERQQLLEVYENGAGQIYGAEVVADYSRSPYVVTPGKGYEWMPMLDNGDKLLPPTPHTSDGEREDFLNDMTSPLYGPLVFSSPGAEQRSPGQELILSASKSTRYGPCPPSPSIPPPTPPPKTAPLRSNSEKHEPTTPRRSHSNPLSSSAKLPSPGDSASPFQARYVRRRPVLINDQVSLQRLSVLLETQSIEDIEDICGTPAAVETSEPGWASTRVHTSRASVDKVKRITGDDEAQALYEAMAAQASYPWFLRPVHNGEEIKVEYDGTITNGTLGAIVERLTLEPLNPSHETKLRHVFLNTFRTMGTADEIFDLLLERYDLDAPQTLTTVELEEWRTKRLLPTQRRVLSIFTTWLVNHNMIGDDPPIARRLQEFLSEISGPADNLSMANQAMKTLECLTFSVPISPVTPVKPHKRRRTKDAKNELLRMDPTVLAEHLCLHEYRYYSKVRPQEGLNWIKTRTGESVANLLAFCALHDKLAAWVKHSILWTDGLGRRADVIELWIKIAEKCRAMHNYSSMSAITTALSSTVISRLHLTWAHVGRSSHLEPLKRFNEPAGNFSAFRHAQQSLDVPCIPFIGMYLTDIVHINDQYMDSTVSTNKSSNEKLFSFVKRRKWSDALDAMLYHQKKQYPYVEETTIMKFIETNLKVSAEKEPSSFWDRSHEVQQGEVASADIRKGLEAAGF</sequence>
<dbReference type="PROSITE" id="PS50002">
    <property type="entry name" value="SH3"/>
    <property type="match status" value="1"/>
</dbReference>
<feature type="region of interest" description="Disordered" evidence="5">
    <location>
        <begin position="180"/>
        <end position="200"/>
    </location>
</feature>
<dbReference type="SMART" id="SM00326">
    <property type="entry name" value="SH3"/>
    <property type="match status" value="1"/>
</dbReference>
<dbReference type="InterPro" id="IPR023578">
    <property type="entry name" value="Ras_GEF_dom_sf"/>
</dbReference>
<keyword evidence="2 3" id="KW-0344">Guanine-nucleotide releasing factor</keyword>
<evidence type="ECO:0000256" key="3">
    <source>
        <dbReference type="PROSITE-ProRule" id="PRU00168"/>
    </source>
</evidence>
<dbReference type="AlphaFoldDB" id="A0A2R6RI56"/>
<gene>
    <name evidence="9" type="ORF">PHLCEN_2v2851</name>
</gene>
<proteinExistence type="predicted"/>
<evidence type="ECO:0000259" key="6">
    <source>
        <dbReference type="PROSITE" id="PS50002"/>
    </source>
</evidence>
<dbReference type="InterPro" id="IPR036964">
    <property type="entry name" value="RASGEF_cat_dom_sf"/>
</dbReference>
<dbReference type="PROSITE" id="PS50212">
    <property type="entry name" value="RASGEF_NTER"/>
    <property type="match status" value="1"/>
</dbReference>
<dbReference type="CDD" id="cd00174">
    <property type="entry name" value="SH3"/>
    <property type="match status" value="1"/>
</dbReference>
<name>A0A2R6RI56_9APHY</name>
<dbReference type="GO" id="GO:0005085">
    <property type="term" value="F:guanyl-nucleotide exchange factor activity"/>
    <property type="evidence" value="ECO:0007669"/>
    <property type="project" value="UniProtKB-KW"/>
</dbReference>
<feature type="region of interest" description="Disordered" evidence="5">
    <location>
        <begin position="230"/>
        <end position="292"/>
    </location>
</feature>
<keyword evidence="1 4" id="KW-0728">SH3 domain</keyword>
<evidence type="ECO:0000256" key="5">
    <source>
        <dbReference type="SAM" id="MobiDB-lite"/>
    </source>
</evidence>
<dbReference type="Pfam" id="PF00018">
    <property type="entry name" value="SH3_1"/>
    <property type="match status" value="1"/>
</dbReference>
<dbReference type="Gene3D" id="1.10.840.10">
    <property type="entry name" value="Ras guanine-nucleotide exchange factors catalytic domain"/>
    <property type="match status" value="1"/>
</dbReference>
<feature type="compositionally biased region" description="Pro residues" evidence="5">
    <location>
        <begin position="236"/>
        <end position="252"/>
    </location>
</feature>
<evidence type="ECO:0000313" key="9">
    <source>
        <dbReference type="EMBL" id="PSS29703.1"/>
    </source>
</evidence>
<feature type="domain" description="N-terminal Ras-GEF" evidence="8">
    <location>
        <begin position="395"/>
        <end position="529"/>
    </location>
</feature>
<dbReference type="SUPFAM" id="SSF48366">
    <property type="entry name" value="Ras GEF"/>
    <property type="match status" value="1"/>
</dbReference>